<feature type="non-terminal residue" evidence="7">
    <location>
        <position position="131"/>
    </location>
</feature>
<evidence type="ECO:0000256" key="5">
    <source>
        <dbReference type="SAM" id="Phobius"/>
    </source>
</evidence>
<keyword evidence="6" id="KW-0732">Signal</keyword>
<evidence type="ECO:0000313" key="8">
    <source>
        <dbReference type="Proteomes" id="UP000054359"/>
    </source>
</evidence>
<dbReference type="OrthoDB" id="43458at2759"/>
<feature type="signal peptide" evidence="6">
    <location>
        <begin position="1"/>
        <end position="18"/>
    </location>
</feature>
<gene>
    <name evidence="7" type="ORF">X975_23627</name>
</gene>
<dbReference type="Pfam" id="PF10639">
    <property type="entry name" value="TMEM234"/>
    <property type="match status" value="1"/>
</dbReference>
<dbReference type="GO" id="GO:0016020">
    <property type="term" value="C:membrane"/>
    <property type="evidence" value="ECO:0007669"/>
    <property type="project" value="UniProtKB-SubCell"/>
</dbReference>
<proteinExistence type="predicted"/>
<evidence type="ECO:0000313" key="7">
    <source>
        <dbReference type="EMBL" id="KFM66541.1"/>
    </source>
</evidence>
<dbReference type="STRING" id="407821.A0A087TN52"/>
<evidence type="ECO:0000256" key="4">
    <source>
        <dbReference type="ARBA" id="ARBA00023136"/>
    </source>
</evidence>
<feature type="transmembrane region" description="Helical" evidence="5">
    <location>
        <begin position="69"/>
        <end position="96"/>
    </location>
</feature>
<feature type="transmembrane region" description="Helical" evidence="5">
    <location>
        <begin position="108"/>
        <end position="126"/>
    </location>
</feature>
<dbReference type="EMBL" id="KK115982">
    <property type="protein sequence ID" value="KFM66541.1"/>
    <property type="molecule type" value="Genomic_DNA"/>
</dbReference>
<name>A0A087TN52_STEMI</name>
<organism evidence="7 8">
    <name type="scientific">Stegodyphus mimosarum</name>
    <name type="common">African social velvet spider</name>
    <dbReference type="NCBI Taxonomy" id="407821"/>
    <lineage>
        <taxon>Eukaryota</taxon>
        <taxon>Metazoa</taxon>
        <taxon>Ecdysozoa</taxon>
        <taxon>Arthropoda</taxon>
        <taxon>Chelicerata</taxon>
        <taxon>Arachnida</taxon>
        <taxon>Araneae</taxon>
        <taxon>Araneomorphae</taxon>
        <taxon>Entelegynae</taxon>
        <taxon>Eresoidea</taxon>
        <taxon>Eresidae</taxon>
        <taxon>Stegodyphus</taxon>
    </lineage>
</organism>
<keyword evidence="8" id="KW-1185">Reference proteome</keyword>
<keyword evidence="3 5" id="KW-1133">Transmembrane helix</keyword>
<keyword evidence="2 5" id="KW-0812">Transmembrane</keyword>
<dbReference type="Proteomes" id="UP000054359">
    <property type="component" value="Unassembled WGS sequence"/>
</dbReference>
<dbReference type="PANTHER" id="PTHR28668">
    <property type="entry name" value="TRANSMEMBRANE PROTEIN 234"/>
    <property type="match status" value="1"/>
</dbReference>
<feature type="chain" id="PRO_5001829834" evidence="6">
    <location>
        <begin position="19"/>
        <end position="131"/>
    </location>
</feature>
<evidence type="ECO:0000256" key="2">
    <source>
        <dbReference type="ARBA" id="ARBA00022692"/>
    </source>
</evidence>
<dbReference type="AlphaFoldDB" id="A0A087TN52"/>
<keyword evidence="4 5" id="KW-0472">Membrane</keyword>
<evidence type="ECO:0000256" key="3">
    <source>
        <dbReference type="ARBA" id="ARBA00022989"/>
    </source>
</evidence>
<protein>
    <submittedName>
        <fullName evidence="7">Transmembrane protein 234-like protein</fullName>
    </submittedName>
</protein>
<comment type="subcellular location">
    <subcellularLocation>
        <location evidence="1">Membrane</location>
        <topology evidence="1">Multi-pass membrane protein</topology>
    </subcellularLocation>
</comment>
<dbReference type="InterPro" id="IPR018908">
    <property type="entry name" value="TMEM234"/>
</dbReference>
<evidence type="ECO:0000256" key="1">
    <source>
        <dbReference type="ARBA" id="ARBA00004141"/>
    </source>
</evidence>
<evidence type="ECO:0000256" key="6">
    <source>
        <dbReference type="SAM" id="SignalP"/>
    </source>
</evidence>
<dbReference type="PANTHER" id="PTHR28668:SF1">
    <property type="entry name" value="TRANSMEMBRANE PROTEIN 234"/>
    <property type="match status" value="1"/>
</dbReference>
<reference evidence="7 8" key="1">
    <citation type="submission" date="2013-11" db="EMBL/GenBank/DDBJ databases">
        <title>Genome sequencing of Stegodyphus mimosarum.</title>
        <authorList>
            <person name="Bechsgaard J."/>
        </authorList>
    </citation>
    <scope>NUCLEOTIDE SEQUENCE [LARGE SCALE GENOMIC DNA]</scope>
</reference>
<dbReference type="OMA" id="LGEWYAE"/>
<accession>A0A087TN52</accession>
<sequence length="131" mass="14022">MVNIASILWLIIVAAIWGLSTPLLRHGSAGIENVSADNLLSQWLAELKFLILNWKYIFPFLINQSGSAVYALALGSADLSLAVPLTNSLTFIFVSISGRLLGEAGGKSVSYLGMTLVVAGVTLCVLDRAWK</sequence>